<protein>
    <submittedName>
        <fullName evidence="1">Uncharacterized protein</fullName>
    </submittedName>
</protein>
<evidence type="ECO:0000313" key="1">
    <source>
        <dbReference type="EMBL" id="SBS50775.1"/>
    </source>
</evidence>
<accession>A0A1A8URS7</accession>
<dbReference type="AlphaFoldDB" id="A0A1A8URS7"/>
<dbReference type="EMBL" id="HAEJ01010318">
    <property type="protein sequence ID" value="SBS50775.1"/>
    <property type="molecule type" value="Transcribed_RNA"/>
</dbReference>
<sequence>SFFPSCSLPAGTSLCTGNHLSSLGVQDKFTKSRRGRLCGFSLSFLQSSCQPSLTVFEDERSTFKNRTTMLRSRKKERFYLCSNWILVWNSSFPICKLSSTS</sequence>
<gene>
    <name evidence="1" type="primary">Nfu_g_1_006912</name>
</gene>
<proteinExistence type="predicted"/>
<dbReference type="EMBL" id="HADY01012571">
    <property type="protein sequence ID" value="SBP51056.1"/>
    <property type="molecule type" value="Transcribed_RNA"/>
</dbReference>
<name>A0A1A8URS7_NOTFU</name>
<feature type="non-terminal residue" evidence="1">
    <location>
        <position position="1"/>
    </location>
</feature>
<feature type="non-terminal residue" evidence="1">
    <location>
        <position position="101"/>
    </location>
</feature>
<organism evidence="1">
    <name type="scientific">Nothobranchius furzeri</name>
    <name type="common">Turquoise killifish</name>
    <dbReference type="NCBI Taxonomy" id="105023"/>
    <lineage>
        <taxon>Eukaryota</taxon>
        <taxon>Metazoa</taxon>
        <taxon>Chordata</taxon>
        <taxon>Craniata</taxon>
        <taxon>Vertebrata</taxon>
        <taxon>Euteleostomi</taxon>
        <taxon>Actinopterygii</taxon>
        <taxon>Neopterygii</taxon>
        <taxon>Teleostei</taxon>
        <taxon>Neoteleostei</taxon>
        <taxon>Acanthomorphata</taxon>
        <taxon>Ovalentaria</taxon>
        <taxon>Atherinomorphae</taxon>
        <taxon>Cyprinodontiformes</taxon>
        <taxon>Nothobranchiidae</taxon>
        <taxon>Nothobranchius</taxon>
    </lineage>
</organism>
<reference evidence="1" key="1">
    <citation type="submission" date="2016-05" db="EMBL/GenBank/DDBJ databases">
        <authorList>
            <person name="Lavstsen T."/>
            <person name="Jespersen J.S."/>
        </authorList>
    </citation>
    <scope>NUCLEOTIDE SEQUENCE</scope>
    <source>
        <tissue evidence="1">Brain</tissue>
    </source>
</reference>
<reference evidence="1" key="2">
    <citation type="submission" date="2016-06" db="EMBL/GenBank/DDBJ databases">
        <title>The genome of a short-lived fish provides insights into sex chromosome evolution and the genetic control of aging.</title>
        <authorList>
            <person name="Reichwald K."/>
            <person name="Felder M."/>
            <person name="Petzold A."/>
            <person name="Koch P."/>
            <person name="Groth M."/>
            <person name="Platzer M."/>
        </authorList>
    </citation>
    <scope>NUCLEOTIDE SEQUENCE</scope>
    <source>
        <tissue evidence="1">Brain</tissue>
    </source>
</reference>